<dbReference type="Proteomes" id="UP000183940">
    <property type="component" value="Unassembled WGS sequence"/>
</dbReference>
<evidence type="ECO:0000313" key="3">
    <source>
        <dbReference type="Proteomes" id="UP000183940"/>
    </source>
</evidence>
<proteinExistence type="predicted"/>
<dbReference type="AlphaFoldDB" id="A0A1L9QM72"/>
<organism evidence="2 3">
    <name type="scientific">Roseofilum reptotaenium AO1-A</name>
    <dbReference type="NCBI Taxonomy" id="1925591"/>
    <lineage>
        <taxon>Bacteria</taxon>
        <taxon>Bacillati</taxon>
        <taxon>Cyanobacteriota</taxon>
        <taxon>Cyanophyceae</taxon>
        <taxon>Desertifilales</taxon>
        <taxon>Desertifilaceae</taxon>
        <taxon>Roseofilum</taxon>
    </lineage>
</organism>
<protein>
    <submittedName>
        <fullName evidence="2">Uncharacterized protein</fullName>
    </submittedName>
</protein>
<name>A0A1L9QM72_9CYAN</name>
<sequence>MIIILIIVIALVAWSLHLMESAIHTREFSLMLAGVLVAGAAVAMVAVYFLMGHYFGYLNETARLDNQAIGEPREVLSWLVEFDEAQQTRVGGTEISSYPNLGDR</sequence>
<gene>
    <name evidence="2" type="ORF">BI308_20205</name>
</gene>
<keyword evidence="1" id="KW-0812">Transmembrane</keyword>
<feature type="transmembrane region" description="Helical" evidence="1">
    <location>
        <begin position="28"/>
        <end position="50"/>
    </location>
</feature>
<evidence type="ECO:0000313" key="2">
    <source>
        <dbReference type="EMBL" id="OJJ21925.1"/>
    </source>
</evidence>
<accession>A0A1L9QM72</accession>
<dbReference type="STRING" id="1925591.BI308_20205"/>
<reference evidence="2" key="1">
    <citation type="submission" date="2016-10" db="EMBL/GenBank/DDBJ databases">
        <title>CRISPR-Cas defence system in Roseofilum reptotaenium: evidence of a bacteriophage-cyanobacterium arms race in the coral black band disease.</title>
        <authorList>
            <person name="Buerger P."/>
            <person name="Wood-Charlson E.M."/>
            <person name="Weynberg K.D."/>
            <person name="Willis B."/>
            <person name="Van Oppen M.J."/>
        </authorList>
    </citation>
    <scope>NUCLEOTIDE SEQUENCE [LARGE SCALE GENOMIC DNA]</scope>
    <source>
        <strain evidence="2">AO1-A</strain>
    </source>
</reference>
<comment type="caution">
    <text evidence="2">The sequence shown here is derived from an EMBL/GenBank/DDBJ whole genome shotgun (WGS) entry which is preliminary data.</text>
</comment>
<keyword evidence="3" id="KW-1185">Reference proteome</keyword>
<keyword evidence="1" id="KW-1133">Transmembrane helix</keyword>
<dbReference type="EMBL" id="MLAW01000045">
    <property type="protein sequence ID" value="OJJ21925.1"/>
    <property type="molecule type" value="Genomic_DNA"/>
</dbReference>
<keyword evidence="1" id="KW-0472">Membrane</keyword>
<evidence type="ECO:0000256" key="1">
    <source>
        <dbReference type="SAM" id="Phobius"/>
    </source>
</evidence>